<evidence type="ECO:0000256" key="1">
    <source>
        <dbReference type="ARBA" id="ARBA00004123"/>
    </source>
</evidence>
<evidence type="ECO:0000256" key="11">
    <source>
        <dbReference type="ARBA" id="ARBA00023254"/>
    </source>
</evidence>
<protein>
    <recommendedName>
        <fullName evidence="4">Meiosis-specific nuclear structural protein 1</fullName>
    </recommendedName>
</protein>
<dbReference type="PANTHER" id="PTHR19265:SF0">
    <property type="entry name" value="MEIOSIS-SPECIFIC NUCLEAR STRUCTURAL PROTEIN 1"/>
    <property type="match status" value="1"/>
</dbReference>
<comment type="subcellular location">
    <subcellularLocation>
        <location evidence="2">Cytoplasm</location>
        <location evidence="2">Cytoskeleton</location>
        <location evidence="2">Flagellum axoneme</location>
    </subcellularLocation>
    <subcellularLocation>
        <location evidence="1">Nucleus</location>
    </subcellularLocation>
</comment>
<comment type="caution">
    <text evidence="16">The sequence shown here is derived from an EMBL/GenBank/DDBJ whole genome shotgun (WGS) entry which is preliminary data.</text>
</comment>
<feature type="domain" description="Trichohyalin-plectin-homology" evidence="15">
    <location>
        <begin position="109"/>
        <end position="460"/>
    </location>
</feature>
<evidence type="ECO:0000256" key="14">
    <source>
        <dbReference type="SAM" id="Coils"/>
    </source>
</evidence>
<evidence type="ECO:0000256" key="6">
    <source>
        <dbReference type="ARBA" id="ARBA00022846"/>
    </source>
</evidence>
<dbReference type="EMBL" id="BNJQ01000042">
    <property type="protein sequence ID" value="GHP12449.1"/>
    <property type="molecule type" value="Genomic_DNA"/>
</dbReference>
<keyword evidence="5" id="KW-0963">Cytoplasm</keyword>
<evidence type="ECO:0000256" key="3">
    <source>
        <dbReference type="ARBA" id="ARBA00009158"/>
    </source>
</evidence>
<keyword evidence="6" id="KW-0282">Flagellum</keyword>
<evidence type="ECO:0000259" key="15">
    <source>
        <dbReference type="Pfam" id="PF13868"/>
    </source>
</evidence>
<dbReference type="GO" id="GO:0005634">
    <property type="term" value="C:nucleus"/>
    <property type="evidence" value="ECO:0007669"/>
    <property type="project" value="UniProtKB-SubCell"/>
</dbReference>
<sequence length="474" mass="56980">MAGSLARQHELMQHARRLEEDRSLYLKNEVSTDIALRDRFGIEERSSKKQREREVRERIAESQQVAQLYNDARAAHFQRQQAREEDALALELERRKKASEAHAREVQKVREESEELRWLQEKLRAAEMNMQRKLQLDEKVMLGERAKAEEARYDEMMEGERQKLVARLEKEAYDRRMFCLEQKRVLQEQMDEKVEVMEQARLEYERERAQIDAVVAQIQAEDVAELERKREKQAETQDYIKHFLKEQEEFKAAERARMDEEERQIAAHAAEIARRDAEAQAAKAAKQNAADKRLEELKRIKEAADREKEEMEELLNELHFQEQEEKYVQKERDAREKKERERQEMMQANAYLKELRQQRLAQEHEEEMLFRKHLLEKFAEDDRIEQMNAQRRRMKMEEHKREVQRLWEEKQARFNAQREAEMAEMAAALARDERRAEIVEAERQRLLREHAARLAEYLPKGVLQYESDLALIGK</sequence>
<feature type="coiled-coil region" evidence="14">
    <location>
        <begin position="422"/>
        <end position="449"/>
    </location>
</feature>
<feature type="coiled-coil region" evidence="14">
    <location>
        <begin position="183"/>
        <end position="358"/>
    </location>
</feature>
<comment type="function">
    <text evidence="13">Microtubule inner protein (MIP) part of the dynein-decorated doublet microtubules (DMTs) in cilia axoneme, which is required for motile cilia beating. May play a role in the control of meiotic division and germ cell differentiation through regulation of pairing and recombination during meiosis. Required for sperm flagella assembly. May play a role in the assembly and function of the outer dynein arm-docking complex (ODA-DC). ODA-DC mediates outer dynein arms (ODA) binding onto the axonemal doublet microtubules.</text>
</comment>
<keyword evidence="9" id="KW-0206">Cytoskeleton</keyword>
<keyword evidence="12" id="KW-0966">Cell projection</keyword>
<dbReference type="Proteomes" id="UP000660262">
    <property type="component" value="Unassembled WGS sequence"/>
</dbReference>
<accession>A0A830I5Y5</accession>
<keyword evidence="11" id="KW-0469">Meiosis</keyword>
<evidence type="ECO:0000256" key="12">
    <source>
        <dbReference type="ARBA" id="ARBA00023273"/>
    </source>
</evidence>
<evidence type="ECO:0000256" key="2">
    <source>
        <dbReference type="ARBA" id="ARBA00004611"/>
    </source>
</evidence>
<evidence type="ECO:0000256" key="8">
    <source>
        <dbReference type="ARBA" id="ARBA00023069"/>
    </source>
</evidence>
<gene>
    <name evidence="16" type="ORF">PPROV_001117700</name>
</gene>
<dbReference type="PANTHER" id="PTHR19265">
    <property type="entry name" value="MEIOSIS-SPECIFIC NUCLEAR STRUCTURAL PROTEIN 1"/>
    <property type="match status" value="1"/>
</dbReference>
<dbReference type="AlphaFoldDB" id="A0A830I5Y5"/>
<dbReference type="GO" id="GO:0051321">
    <property type="term" value="P:meiotic cell cycle"/>
    <property type="evidence" value="ECO:0007669"/>
    <property type="project" value="UniProtKB-KW"/>
</dbReference>
<evidence type="ECO:0000256" key="10">
    <source>
        <dbReference type="ARBA" id="ARBA00023242"/>
    </source>
</evidence>
<keyword evidence="17" id="KW-1185">Reference proteome</keyword>
<evidence type="ECO:0000256" key="9">
    <source>
        <dbReference type="ARBA" id="ARBA00023212"/>
    </source>
</evidence>
<evidence type="ECO:0000313" key="17">
    <source>
        <dbReference type="Proteomes" id="UP000660262"/>
    </source>
</evidence>
<dbReference type="InterPro" id="IPR043597">
    <property type="entry name" value="TPH_dom"/>
</dbReference>
<keyword evidence="10" id="KW-0539">Nucleus</keyword>
<reference evidence="16" key="1">
    <citation type="submission" date="2020-10" db="EMBL/GenBank/DDBJ databases">
        <title>Unveiling of a novel bifunctional photoreceptor, Dualchrome1, isolated from a cosmopolitan green alga.</title>
        <authorList>
            <person name="Suzuki S."/>
            <person name="Kawachi M."/>
        </authorList>
    </citation>
    <scope>NUCLEOTIDE SEQUENCE</scope>
    <source>
        <strain evidence="16">NIES 2893</strain>
    </source>
</reference>
<dbReference type="InterPro" id="IPR026504">
    <property type="entry name" value="MNS1"/>
</dbReference>
<dbReference type="Pfam" id="PF13868">
    <property type="entry name" value="TPH"/>
    <property type="match status" value="1"/>
</dbReference>
<keyword evidence="8" id="KW-0969">Cilium</keyword>
<evidence type="ECO:0000256" key="7">
    <source>
        <dbReference type="ARBA" id="ARBA00023054"/>
    </source>
</evidence>
<evidence type="ECO:0000256" key="13">
    <source>
        <dbReference type="ARBA" id="ARBA00046114"/>
    </source>
</evidence>
<keyword evidence="7 14" id="KW-0175">Coiled coil</keyword>
<evidence type="ECO:0000256" key="5">
    <source>
        <dbReference type="ARBA" id="ARBA00022490"/>
    </source>
</evidence>
<name>A0A830I5Y5_9CHLO</name>
<proteinExistence type="inferred from homology"/>
<evidence type="ECO:0000313" key="16">
    <source>
        <dbReference type="EMBL" id="GHP12449.1"/>
    </source>
</evidence>
<organism evidence="16 17">
    <name type="scientific">Pycnococcus provasolii</name>
    <dbReference type="NCBI Taxonomy" id="41880"/>
    <lineage>
        <taxon>Eukaryota</taxon>
        <taxon>Viridiplantae</taxon>
        <taxon>Chlorophyta</taxon>
        <taxon>Pseudoscourfieldiophyceae</taxon>
        <taxon>Pseudoscourfieldiales</taxon>
        <taxon>Pycnococcaceae</taxon>
        <taxon>Pycnococcus</taxon>
    </lineage>
</organism>
<dbReference type="OrthoDB" id="197839at2759"/>
<comment type="similarity">
    <text evidence="3">Belongs to the MNS1 family.</text>
</comment>
<evidence type="ECO:0000256" key="4">
    <source>
        <dbReference type="ARBA" id="ARBA00014813"/>
    </source>
</evidence>